<protein>
    <submittedName>
        <fullName evidence="4">Glucan endo-1,3-beta-D-glucosidase</fullName>
    </submittedName>
</protein>
<dbReference type="STRING" id="1328313.DS2_07098"/>
<dbReference type="Pfam" id="PF19408">
    <property type="entry name" value="PKD_6"/>
    <property type="match status" value="1"/>
</dbReference>
<keyword evidence="5" id="KW-1185">Reference proteome</keyword>
<dbReference type="GO" id="GO:0005975">
    <property type="term" value="P:carbohydrate metabolic process"/>
    <property type="evidence" value="ECO:0007669"/>
    <property type="project" value="InterPro"/>
</dbReference>
<dbReference type="CDD" id="cd08023">
    <property type="entry name" value="GH16_laminarinase_like"/>
    <property type="match status" value="1"/>
</dbReference>
<dbReference type="OrthoDB" id="9809583at2"/>
<dbReference type="InterPro" id="IPR000757">
    <property type="entry name" value="Beta-glucanase-like"/>
</dbReference>
<comment type="caution">
    <text evidence="4">The sequence shown here is derived from an EMBL/GenBank/DDBJ whole genome shotgun (WGS) entry which is preliminary data.</text>
</comment>
<evidence type="ECO:0000313" key="5">
    <source>
        <dbReference type="Proteomes" id="UP000019276"/>
    </source>
</evidence>
<sequence length="622" mass="66189">MKKPSIKTTTAVLAVGLFSATSYANTCQTLVWSDEFNGTTLDLNNWEVQTGDGCAEGICGWGNNELQSYQSDNLTVANGTLTITAKKQRVQANSYTSGRIRTAGMPASGEWTNGRFEARIKLPDAAGMWPAFWMLPTNPDVGWPMSGEIDIMESTGQASMFAHGTIHYGEAWPNNSFTGAHVLSQPQKWSDNFHVYAVEWEPNEIRWYVDGMLYSTKTPSDLANPSWWTYENYQYHILLNMAVGGSWGGTVDDSALPATMEVDYVRVYNLGEAAIDGPNIVAPNSTHTFTVVGAQGTNSSYTWSAPAGATISGSGESVNIDFAGATSGEVSVTVTNASCGTDVASFNVFVEPELAVETVLDDFDGNSAVTYTYFDGNFDVSGGVLNYTRNSATQWDVIAASTSAISNAAPLLVGDKAFAMDLFNTDAALVGKQILVQLENSATATSSNYPVGRHSKYEAFIDHANGRQTLRFRLADRIDGDTGDTNVDTLVILIDPNTFNGDLYTIDNFVILGGSTQPPAEATSVYVSSVTTGTQSAGKGQKFGTAAVTVLDDLGQPYANASVTGSFNGTWDETQTVSTDVNGVANFVTSTSQGGGVTVNFCVSDVTAALTFDTSASTGLCQ</sequence>
<evidence type="ECO:0000259" key="3">
    <source>
        <dbReference type="PROSITE" id="PS51762"/>
    </source>
</evidence>
<dbReference type="eggNOG" id="COG2273">
    <property type="taxonomic scope" value="Bacteria"/>
</dbReference>
<dbReference type="PANTHER" id="PTHR10963:SF55">
    <property type="entry name" value="GLYCOSIDE HYDROLASE FAMILY 16 PROTEIN"/>
    <property type="match status" value="1"/>
</dbReference>
<evidence type="ECO:0000256" key="2">
    <source>
        <dbReference type="SAM" id="SignalP"/>
    </source>
</evidence>
<dbReference type="Gene3D" id="2.60.120.200">
    <property type="match status" value="1"/>
</dbReference>
<feature type="signal peptide" evidence="2">
    <location>
        <begin position="1"/>
        <end position="24"/>
    </location>
</feature>
<gene>
    <name evidence="4" type="ORF">DS2_07098</name>
</gene>
<reference evidence="4 5" key="1">
    <citation type="journal article" date="2014" name="Genome Announc.">
        <title>Draft Genome Sequence of the Agar-Degrading Bacterium Catenovulum sp. Strain DS-2, Isolated from Intestines of Haliotis diversicolor.</title>
        <authorList>
            <person name="Shan D."/>
            <person name="Li X."/>
            <person name="Gu Z."/>
            <person name="Wei G."/>
            <person name="Gao Z."/>
            <person name="Shao Z."/>
        </authorList>
    </citation>
    <scope>NUCLEOTIDE SEQUENCE [LARGE SCALE GENOMIC DNA]</scope>
    <source>
        <strain evidence="4 5">DS-2</strain>
    </source>
</reference>
<feature type="domain" description="GH16" evidence="3">
    <location>
        <begin position="21"/>
        <end position="273"/>
    </location>
</feature>
<name>W7QCG4_9ALTE</name>
<proteinExistence type="inferred from homology"/>
<dbReference type="GO" id="GO:0004553">
    <property type="term" value="F:hydrolase activity, hydrolyzing O-glycosyl compounds"/>
    <property type="evidence" value="ECO:0007669"/>
    <property type="project" value="InterPro"/>
</dbReference>
<evidence type="ECO:0000256" key="1">
    <source>
        <dbReference type="ARBA" id="ARBA00006865"/>
    </source>
</evidence>
<dbReference type="Pfam" id="PF00722">
    <property type="entry name" value="Glyco_hydro_16"/>
    <property type="match status" value="1"/>
</dbReference>
<feature type="chain" id="PRO_5004897903" evidence="2">
    <location>
        <begin position="25"/>
        <end position="622"/>
    </location>
</feature>
<comment type="similarity">
    <text evidence="1">Belongs to the glycosyl hydrolase 16 family.</text>
</comment>
<dbReference type="EMBL" id="ARZY01000010">
    <property type="protein sequence ID" value="EWH10579.1"/>
    <property type="molecule type" value="Genomic_DNA"/>
</dbReference>
<dbReference type="InterPro" id="IPR045829">
    <property type="entry name" value="PKD_6"/>
</dbReference>
<evidence type="ECO:0000313" key="4">
    <source>
        <dbReference type="EMBL" id="EWH10579.1"/>
    </source>
</evidence>
<organism evidence="4 5">
    <name type="scientific">Catenovulum agarivorans DS-2</name>
    <dbReference type="NCBI Taxonomy" id="1328313"/>
    <lineage>
        <taxon>Bacteria</taxon>
        <taxon>Pseudomonadati</taxon>
        <taxon>Pseudomonadota</taxon>
        <taxon>Gammaproteobacteria</taxon>
        <taxon>Alteromonadales</taxon>
        <taxon>Alteromonadaceae</taxon>
        <taxon>Catenovulum</taxon>
    </lineage>
</organism>
<dbReference type="SUPFAM" id="SSF49899">
    <property type="entry name" value="Concanavalin A-like lectins/glucanases"/>
    <property type="match status" value="1"/>
</dbReference>
<dbReference type="AlphaFoldDB" id="W7QCG4"/>
<accession>W7QCG4</accession>
<dbReference type="InterPro" id="IPR050546">
    <property type="entry name" value="Glycosyl_Hydrlase_16"/>
</dbReference>
<keyword evidence="2" id="KW-0732">Signal</keyword>
<dbReference type="PANTHER" id="PTHR10963">
    <property type="entry name" value="GLYCOSYL HYDROLASE-RELATED"/>
    <property type="match status" value="1"/>
</dbReference>
<dbReference type="PROSITE" id="PS51762">
    <property type="entry name" value="GH16_2"/>
    <property type="match status" value="1"/>
</dbReference>
<dbReference type="Proteomes" id="UP000019276">
    <property type="component" value="Unassembled WGS sequence"/>
</dbReference>
<dbReference type="RefSeq" id="WP_051479701.1">
    <property type="nucleotide sequence ID" value="NZ_ARZY01000010.1"/>
</dbReference>
<dbReference type="InterPro" id="IPR013320">
    <property type="entry name" value="ConA-like_dom_sf"/>
</dbReference>